<keyword evidence="3" id="KW-0472">Membrane</keyword>
<dbReference type="Proteomes" id="UP001623349">
    <property type="component" value="Unassembled WGS sequence"/>
</dbReference>
<dbReference type="InterPro" id="IPR002110">
    <property type="entry name" value="Ankyrin_rpt"/>
</dbReference>
<gene>
    <name evidence="13" type="ORF">APTSU1_000526700</name>
</gene>
<dbReference type="PROSITE" id="PS50088">
    <property type="entry name" value="ANK_REPEAT"/>
    <property type="match status" value="1"/>
</dbReference>
<evidence type="ECO:0000256" key="7">
    <source>
        <dbReference type="ARBA" id="ARBA00022837"/>
    </source>
</evidence>
<organism evidence="13 14">
    <name type="scientific">Apodemus speciosus</name>
    <name type="common">Large Japanese field mouse</name>
    <dbReference type="NCBI Taxonomy" id="105296"/>
    <lineage>
        <taxon>Eukaryota</taxon>
        <taxon>Metazoa</taxon>
        <taxon>Chordata</taxon>
        <taxon>Craniata</taxon>
        <taxon>Vertebrata</taxon>
        <taxon>Euteleostomi</taxon>
        <taxon>Mammalia</taxon>
        <taxon>Eutheria</taxon>
        <taxon>Euarchontoglires</taxon>
        <taxon>Glires</taxon>
        <taxon>Rodentia</taxon>
        <taxon>Myomorpha</taxon>
        <taxon>Muroidea</taxon>
        <taxon>Muridae</taxon>
        <taxon>Murinae</taxon>
        <taxon>Apodemus</taxon>
    </lineage>
</organism>
<dbReference type="EMBL" id="BAAFST010000005">
    <property type="protein sequence ID" value="GAB1290037.1"/>
    <property type="molecule type" value="Genomic_DNA"/>
</dbReference>
<comment type="subcellular location">
    <subcellularLocation>
        <location evidence="1">Cell membrane</location>
        <topology evidence="1">Multi-pass membrane protein</topology>
    </subcellularLocation>
</comment>
<feature type="region of interest" description="Disordered" evidence="12">
    <location>
        <begin position="308"/>
        <end position="333"/>
    </location>
</feature>
<dbReference type="InterPro" id="IPR008347">
    <property type="entry name" value="TrpV1-4"/>
</dbReference>
<keyword evidence="2" id="KW-0813">Transport</keyword>
<evidence type="ECO:0000256" key="11">
    <source>
        <dbReference type="PROSITE-ProRule" id="PRU00023"/>
    </source>
</evidence>
<name>A0ABQ0ESL2_APOSI</name>
<keyword evidence="5" id="KW-0107">Calcium channel</keyword>
<sequence>MPSTGKTCLPKALLNLSNGRNDTIPVLLDIAERTGNMREFINSPFRDIYYRGQTSLHIAIERRCKHYVELLVAQGADVHAQARGRFFQPKDEGGYFYFGELPLSLAACTNQPHIVNYLTENPHKKADMRRQDSRGNTVLHALVAIADNTRENTKFVTKMYDLLLLKCSRLFPDSNLETVLNNDGLSPLMMAAKTGKIGWATTILDIERSFPVFLRKAFRSGEMVTVGKSSDGTPDRRWCFRVDEVNWSHWNQNLGIINEDPGKSEIYQYYGFSHTVGRLRRDRWSSVVPRVVELNKNSGADDVVVPLDNLGNPNRDGHQQGYAPKWRTEDAPL</sequence>
<evidence type="ECO:0000313" key="14">
    <source>
        <dbReference type="Proteomes" id="UP001623349"/>
    </source>
</evidence>
<dbReference type="PRINTS" id="PR01768">
    <property type="entry name" value="TRPVRECEPTOR"/>
</dbReference>
<keyword evidence="7" id="KW-0106">Calcium</keyword>
<dbReference type="Gene3D" id="1.25.40.20">
    <property type="entry name" value="Ankyrin repeat-containing domain"/>
    <property type="match status" value="1"/>
</dbReference>
<evidence type="ECO:0000256" key="12">
    <source>
        <dbReference type="SAM" id="MobiDB-lite"/>
    </source>
</evidence>
<evidence type="ECO:0000256" key="9">
    <source>
        <dbReference type="ARBA" id="ARBA00023065"/>
    </source>
</evidence>
<comment type="caution">
    <text evidence="13">The sequence shown here is derived from an EMBL/GenBank/DDBJ whole genome shotgun (WGS) entry which is preliminary data.</text>
</comment>
<keyword evidence="4" id="KW-0109">Calcium transport</keyword>
<proteinExistence type="predicted"/>
<evidence type="ECO:0000256" key="5">
    <source>
        <dbReference type="ARBA" id="ARBA00022673"/>
    </source>
</evidence>
<evidence type="ECO:0000256" key="4">
    <source>
        <dbReference type="ARBA" id="ARBA00022568"/>
    </source>
</evidence>
<evidence type="ECO:0000256" key="3">
    <source>
        <dbReference type="ARBA" id="ARBA00022475"/>
    </source>
</evidence>
<keyword evidence="10" id="KW-0407">Ion channel</keyword>
<evidence type="ECO:0000256" key="1">
    <source>
        <dbReference type="ARBA" id="ARBA00004651"/>
    </source>
</evidence>
<dbReference type="PANTHER" id="PTHR10582">
    <property type="entry name" value="TRANSIENT RECEPTOR POTENTIAL ION CHANNEL PROTEIN"/>
    <property type="match status" value="1"/>
</dbReference>
<keyword evidence="8 11" id="KW-0040">ANK repeat</keyword>
<keyword evidence="9" id="KW-0406">Ion transport</keyword>
<evidence type="ECO:0000256" key="2">
    <source>
        <dbReference type="ARBA" id="ARBA00022448"/>
    </source>
</evidence>
<accession>A0ABQ0ESL2</accession>
<dbReference type="SMART" id="SM00248">
    <property type="entry name" value="ANK"/>
    <property type="match status" value="3"/>
</dbReference>
<evidence type="ECO:0000256" key="10">
    <source>
        <dbReference type="ARBA" id="ARBA00023303"/>
    </source>
</evidence>
<evidence type="ECO:0000313" key="13">
    <source>
        <dbReference type="EMBL" id="GAB1290037.1"/>
    </source>
</evidence>
<dbReference type="InterPro" id="IPR036770">
    <property type="entry name" value="Ankyrin_rpt-contain_sf"/>
</dbReference>
<dbReference type="InterPro" id="IPR024862">
    <property type="entry name" value="TRPV"/>
</dbReference>
<keyword evidence="13" id="KW-0675">Receptor</keyword>
<feature type="repeat" description="ANK" evidence="11">
    <location>
        <begin position="51"/>
        <end position="83"/>
    </location>
</feature>
<keyword evidence="6" id="KW-0677">Repeat</keyword>
<keyword evidence="3" id="KW-1003">Cell membrane</keyword>
<evidence type="ECO:0000256" key="6">
    <source>
        <dbReference type="ARBA" id="ARBA00022737"/>
    </source>
</evidence>
<evidence type="ECO:0000256" key="8">
    <source>
        <dbReference type="ARBA" id="ARBA00023043"/>
    </source>
</evidence>
<dbReference type="Pfam" id="PF00023">
    <property type="entry name" value="Ank"/>
    <property type="match status" value="1"/>
</dbReference>
<reference evidence="13 14" key="1">
    <citation type="submission" date="2024-08" db="EMBL/GenBank/DDBJ databases">
        <title>The draft genome of Apodemus speciosus.</title>
        <authorList>
            <person name="Nabeshima K."/>
            <person name="Suzuki S."/>
            <person name="Onuma M."/>
        </authorList>
    </citation>
    <scope>NUCLEOTIDE SEQUENCE [LARGE SCALE GENOMIC DNA]</scope>
    <source>
        <strain evidence="13">IB14-021</strain>
    </source>
</reference>
<dbReference type="PANTHER" id="PTHR10582:SF4">
    <property type="entry name" value="TRANSIENT RECEPTOR POTENTIAL CATION CHANNEL SUBFAMILY V MEMBER 4"/>
    <property type="match status" value="1"/>
</dbReference>
<dbReference type="SUPFAM" id="SSF48403">
    <property type="entry name" value="Ankyrin repeat"/>
    <property type="match status" value="1"/>
</dbReference>
<protein>
    <submittedName>
        <fullName evidence="13">Transient receptor potential cation channel subfamily V member 4</fullName>
    </submittedName>
</protein>
<dbReference type="PROSITE" id="PS50297">
    <property type="entry name" value="ANK_REP_REGION"/>
    <property type="match status" value="1"/>
</dbReference>
<keyword evidence="14" id="KW-1185">Reference proteome</keyword>